<dbReference type="Pfam" id="PF13682">
    <property type="entry name" value="CZB"/>
    <property type="match status" value="1"/>
</dbReference>
<dbReference type="SUPFAM" id="SSF58104">
    <property type="entry name" value="Methyl-accepting chemotaxis protein (MCP) signaling domain"/>
    <property type="match status" value="1"/>
</dbReference>
<dbReference type="InterPro" id="IPR004089">
    <property type="entry name" value="MCPsignal_dom"/>
</dbReference>
<name>A0AB39H975_9VIBR</name>
<organism evidence="7">
    <name type="scientific">Vibrio sp. HB236076</name>
    <dbReference type="NCBI Taxonomy" id="3232307"/>
    <lineage>
        <taxon>Bacteria</taxon>
        <taxon>Pseudomonadati</taxon>
        <taxon>Pseudomonadota</taxon>
        <taxon>Gammaproteobacteria</taxon>
        <taxon>Vibrionales</taxon>
        <taxon>Vibrionaceae</taxon>
        <taxon>Vibrio</taxon>
    </lineage>
</organism>
<dbReference type="Gene3D" id="1.10.287.950">
    <property type="entry name" value="Methyl-accepting chemotaxis protein"/>
    <property type="match status" value="1"/>
</dbReference>
<feature type="domain" description="Methyl-accepting transducer" evidence="6">
    <location>
        <begin position="205"/>
        <end position="358"/>
    </location>
</feature>
<feature type="transmembrane region" description="Helical" evidence="5">
    <location>
        <begin position="17"/>
        <end position="37"/>
    </location>
</feature>
<dbReference type="AlphaFoldDB" id="A0AB39H975"/>
<dbReference type="PANTHER" id="PTHR32089">
    <property type="entry name" value="METHYL-ACCEPTING CHEMOTAXIS PROTEIN MCPB"/>
    <property type="match status" value="1"/>
</dbReference>
<evidence type="ECO:0000256" key="1">
    <source>
        <dbReference type="ARBA" id="ARBA00004370"/>
    </source>
</evidence>
<dbReference type="SMART" id="SM00283">
    <property type="entry name" value="MA"/>
    <property type="match status" value="1"/>
</dbReference>
<dbReference type="RefSeq" id="WP_306100863.1">
    <property type="nucleotide sequence ID" value="NZ_CP162601.1"/>
</dbReference>
<sequence length="491" mass="54680">MKTSLSSRNVPLLKHKFIYWSLFFIGMTTLLAVNDIITQGFGLLNILSPCIVVVFSIIAYIDYRKPLETLLRIKQVLDEACRGKTHIRITHTKGLGEVGHVAWALNQFLDIVETNFKELSNSFHKSSHRQFYRRGLVVGMPGEFGLMMKNVNQAIESMKEADTFSRQNRLMSELHHQNTSHLLHNLKNNQQELVSLGSKMGNVVDIAKESGIGARNSLNLVSGLVSDLDEVNQHMTSMERTANQLGKQSDVIANTVKIITEIAEQTNLLALNAAIEAARAGEVGRGFAVVADEVRQLADRTRSSTAEIGTVIGTLTSDIEQMMAKTSATGQKVADVSLSVQGFEEQFEQVASSSEQTTLVARQAKDSAFASLVKLDHVIYMQNGYIGLEKNGEGAEADEVQVDHLHCRLGQWYYEGEGKNSYANLEAYRDLEKYHQQVHQEVQSAMKLVKDDWMQNDDVLLDLVSHIEKAEQASAAVIRAISDMVKEKHYG</sequence>
<keyword evidence="5" id="KW-0812">Transmembrane</keyword>
<keyword evidence="5" id="KW-0472">Membrane</keyword>
<evidence type="ECO:0000256" key="3">
    <source>
        <dbReference type="ARBA" id="ARBA00029447"/>
    </source>
</evidence>
<proteinExistence type="inferred from homology"/>
<dbReference type="GO" id="GO:0016020">
    <property type="term" value="C:membrane"/>
    <property type="evidence" value="ECO:0007669"/>
    <property type="project" value="UniProtKB-SubCell"/>
</dbReference>
<dbReference type="Pfam" id="PF00015">
    <property type="entry name" value="MCPsignal"/>
    <property type="match status" value="1"/>
</dbReference>
<evidence type="ECO:0000256" key="5">
    <source>
        <dbReference type="SAM" id="Phobius"/>
    </source>
</evidence>
<comment type="subcellular location">
    <subcellularLocation>
        <location evidence="1">Membrane</location>
    </subcellularLocation>
</comment>
<feature type="transmembrane region" description="Helical" evidence="5">
    <location>
        <begin position="43"/>
        <end position="63"/>
    </location>
</feature>
<dbReference type="GO" id="GO:0004888">
    <property type="term" value="F:transmembrane signaling receptor activity"/>
    <property type="evidence" value="ECO:0007669"/>
    <property type="project" value="InterPro"/>
</dbReference>
<dbReference type="GO" id="GO:0006935">
    <property type="term" value="P:chemotaxis"/>
    <property type="evidence" value="ECO:0007669"/>
    <property type="project" value="InterPro"/>
</dbReference>
<comment type="similarity">
    <text evidence="3">Belongs to the methyl-accepting chemotaxis (MCP) protein family.</text>
</comment>
<dbReference type="KEGG" id="vih:AB0763_09795"/>
<dbReference type="EMBL" id="CP162601">
    <property type="protein sequence ID" value="XDK24507.1"/>
    <property type="molecule type" value="Genomic_DNA"/>
</dbReference>
<evidence type="ECO:0000313" key="7">
    <source>
        <dbReference type="EMBL" id="XDK24507.1"/>
    </source>
</evidence>
<reference evidence="7" key="1">
    <citation type="submission" date="2024-07" db="EMBL/GenBank/DDBJ databases">
        <title>Genome Analysis of a Potential Novel Vibrio Species Secreting pH- and Thermo-stable Alginate Lyase and its Application in Producing Alginate Oligosaccharides.</title>
        <authorList>
            <person name="Huang H."/>
            <person name="Bao K."/>
        </authorList>
    </citation>
    <scope>NUCLEOTIDE SEQUENCE</scope>
    <source>
        <strain evidence="7">HB236076</strain>
    </source>
</reference>
<keyword evidence="2 4" id="KW-0807">Transducer</keyword>
<evidence type="ECO:0000259" key="6">
    <source>
        <dbReference type="PROSITE" id="PS50111"/>
    </source>
</evidence>
<gene>
    <name evidence="7" type="ORF">AB0763_09795</name>
</gene>
<dbReference type="InterPro" id="IPR025991">
    <property type="entry name" value="Chemoreceptor_zinc-bind_dom"/>
</dbReference>
<dbReference type="PROSITE" id="PS50111">
    <property type="entry name" value="CHEMOTAXIS_TRANSDUC_2"/>
    <property type="match status" value="1"/>
</dbReference>
<evidence type="ECO:0000256" key="4">
    <source>
        <dbReference type="PROSITE-ProRule" id="PRU00284"/>
    </source>
</evidence>
<dbReference type="InterPro" id="IPR004090">
    <property type="entry name" value="Chemotax_Me-accpt_rcpt"/>
</dbReference>
<dbReference type="PANTHER" id="PTHR32089:SF112">
    <property type="entry name" value="LYSOZYME-LIKE PROTEIN-RELATED"/>
    <property type="match status" value="1"/>
</dbReference>
<keyword evidence="5" id="KW-1133">Transmembrane helix</keyword>
<dbReference type="GO" id="GO:0007165">
    <property type="term" value="P:signal transduction"/>
    <property type="evidence" value="ECO:0007669"/>
    <property type="project" value="UniProtKB-KW"/>
</dbReference>
<evidence type="ECO:0000256" key="2">
    <source>
        <dbReference type="ARBA" id="ARBA00023224"/>
    </source>
</evidence>
<protein>
    <submittedName>
        <fullName evidence="7">Methyl-accepting chemotaxis protein</fullName>
    </submittedName>
</protein>
<accession>A0AB39H975</accession>
<dbReference type="Gene3D" id="1.20.120.30">
    <property type="entry name" value="Aspartate receptor, ligand-binding domain"/>
    <property type="match status" value="1"/>
</dbReference>
<dbReference type="PRINTS" id="PR00260">
    <property type="entry name" value="CHEMTRNSDUCR"/>
</dbReference>